<dbReference type="RefSeq" id="WP_165138901.1">
    <property type="nucleotide sequence ID" value="NZ_JAALLT010000001.1"/>
</dbReference>
<accession>A0A6M1SWT0</accession>
<organism evidence="2 3">
    <name type="scientific">Halalkalibaculum roseum</name>
    <dbReference type="NCBI Taxonomy" id="2709311"/>
    <lineage>
        <taxon>Bacteria</taxon>
        <taxon>Pseudomonadati</taxon>
        <taxon>Balneolota</taxon>
        <taxon>Balneolia</taxon>
        <taxon>Balneolales</taxon>
        <taxon>Balneolaceae</taxon>
        <taxon>Halalkalibaculum</taxon>
    </lineage>
</organism>
<gene>
    <name evidence="2" type="ORF">G3570_02690</name>
</gene>
<dbReference type="AlphaFoldDB" id="A0A6M1SWT0"/>
<keyword evidence="3" id="KW-1185">Reference proteome</keyword>
<keyword evidence="1" id="KW-0472">Membrane</keyword>
<feature type="transmembrane region" description="Helical" evidence="1">
    <location>
        <begin position="7"/>
        <end position="27"/>
    </location>
</feature>
<name>A0A6M1SWT0_9BACT</name>
<keyword evidence="1" id="KW-1133">Transmembrane helix</keyword>
<evidence type="ECO:0000313" key="2">
    <source>
        <dbReference type="EMBL" id="NGP75524.1"/>
    </source>
</evidence>
<dbReference type="Proteomes" id="UP000473278">
    <property type="component" value="Unassembled WGS sequence"/>
</dbReference>
<proteinExistence type="predicted"/>
<reference evidence="2 3" key="1">
    <citation type="submission" date="2020-02" db="EMBL/GenBank/DDBJ databases">
        <title>Balneolaceae bacterium YR4-1, complete genome.</title>
        <authorList>
            <person name="Li Y."/>
            <person name="Wu S."/>
        </authorList>
    </citation>
    <scope>NUCLEOTIDE SEQUENCE [LARGE SCALE GENOMIC DNA]</scope>
    <source>
        <strain evidence="2 3">YR4-1</strain>
    </source>
</reference>
<feature type="transmembrane region" description="Helical" evidence="1">
    <location>
        <begin position="110"/>
        <end position="127"/>
    </location>
</feature>
<protein>
    <submittedName>
        <fullName evidence="2">Uncharacterized protein</fullName>
    </submittedName>
</protein>
<evidence type="ECO:0000313" key="3">
    <source>
        <dbReference type="Proteomes" id="UP000473278"/>
    </source>
</evidence>
<comment type="caution">
    <text evidence="2">The sequence shown here is derived from an EMBL/GenBank/DDBJ whole genome shotgun (WGS) entry which is preliminary data.</text>
</comment>
<feature type="transmembrane region" description="Helical" evidence="1">
    <location>
        <begin position="79"/>
        <end position="98"/>
    </location>
</feature>
<feature type="transmembrane region" description="Helical" evidence="1">
    <location>
        <begin position="47"/>
        <end position="72"/>
    </location>
</feature>
<evidence type="ECO:0000256" key="1">
    <source>
        <dbReference type="SAM" id="Phobius"/>
    </source>
</evidence>
<keyword evidence="1" id="KW-0812">Transmembrane</keyword>
<sequence length="133" mass="14859">MWKYLWAGFKGALLLIGVMYAMEYYGYAGDPGYLAVYYTVTVEVNVIFDHVMAGFLFALSGGLWGVLFVFVSNPNAWKGMLYGLLPSLWLWLVVIPYTGGEIFGGFEQRAIIQPLVFNCLIWGAYVGNNVSKS</sequence>
<dbReference type="EMBL" id="JAALLT010000001">
    <property type="protein sequence ID" value="NGP75524.1"/>
    <property type="molecule type" value="Genomic_DNA"/>
</dbReference>